<keyword evidence="3" id="KW-0012">Acyltransferase</keyword>
<keyword evidence="1" id="KW-0812">Transmembrane</keyword>
<dbReference type="Proteomes" id="UP000768180">
    <property type="component" value="Unassembled WGS sequence"/>
</dbReference>
<dbReference type="GeneID" id="79856249"/>
<dbReference type="EMBL" id="CYYV01000007">
    <property type="protein sequence ID" value="CUO27456.1"/>
    <property type="molecule type" value="Genomic_DNA"/>
</dbReference>
<gene>
    <name evidence="2" type="ORF">ERS852406_01619</name>
    <name evidence="3" type="ORF">G5B05_08275</name>
</gene>
<evidence type="ECO:0000313" key="3">
    <source>
        <dbReference type="EMBL" id="NSE16402.1"/>
    </source>
</evidence>
<evidence type="ECO:0000313" key="4">
    <source>
        <dbReference type="Proteomes" id="UP000095706"/>
    </source>
</evidence>
<organism evidence="2 4">
    <name type="scientific">Fusicatenibacter saccharivorans</name>
    <dbReference type="NCBI Taxonomy" id="1150298"/>
    <lineage>
        <taxon>Bacteria</taxon>
        <taxon>Bacillati</taxon>
        <taxon>Bacillota</taxon>
        <taxon>Clostridia</taxon>
        <taxon>Lachnospirales</taxon>
        <taxon>Lachnospiraceae</taxon>
        <taxon>Fusicatenibacter</taxon>
    </lineage>
</organism>
<feature type="transmembrane region" description="Helical" evidence="1">
    <location>
        <begin position="182"/>
        <end position="201"/>
    </location>
</feature>
<reference evidence="3" key="3">
    <citation type="submission" date="2020-02" db="EMBL/GenBank/DDBJ databases">
        <authorList>
            <person name="Littmann E."/>
            <person name="Sorbara M."/>
        </authorList>
    </citation>
    <scope>NUCLEOTIDE SEQUENCE</scope>
    <source>
        <strain evidence="3">MSK.14.54</strain>
    </source>
</reference>
<feature type="transmembrane region" description="Helical" evidence="1">
    <location>
        <begin position="78"/>
        <end position="95"/>
    </location>
</feature>
<feature type="transmembrane region" description="Helical" evidence="1">
    <location>
        <begin position="126"/>
        <end position="145"/>
    </location>
</feature>
<keyword evidence="1" id="KW-0472">Membrane</keyword>
<sequence>MNKKKIDYRFKILYAVAILMVVAGHCDGGGISLDFAQWFPYEGIHLALFTFCSGYFFKDAALKRPGRYVCKKLRTLILPMYGYTIAYGLLVRLLHRWGFQIGGKFNLHNILISPLNDGHQFVLNMAGWYIVPLFMVEILNCMIRAFFKRKGWQIPEWIFFAGAVLIGMGGNFLAIMEYRTSWWLTVVRILYFAPFYAMGIFYKKILEKYVDRIPSVVYFAIVFAAKLMIFLHYKTRLAYTPAWCNDFNQGPVMPIIIGFLGIALWMRIATIMEPVFGRKKWINLLADNTFSIMENQFLGFLLVKVAFGTIANGTKLFLKFDWSRCKSDIWWYYMPKDVEQTKILYLLAAIFVALLIQWILTQVKKMGKNIFLYVRQ</sequence>
<reference evidence="3 5" key="2">
    <citation type="journal article" date="2020" name="Cell Host Microbe">
        <title>Functional and Genomic Variation between Human-Derived Isolates of Lachnospiraceae Reveals Inter- and Intra-Species Diversity.</title>
        <authorList>
            <person name="Sorbara M.T."/>
            <person name="Littmann E.R."/>
            <person name="Fontana E."/>
            <person name="Moody T.U."/>
            <person name="Kohout C.E."/>
            <person name="Gjonbalaj M."/>
            <person name="Eaton V."/>
            <person name="Seok R."/>
            <person name="Leiner I.M."/>
            <person name="Pamer E.G."/>
        </authorList>
    </citation>
    <scope>NUCLEOTIDE SEQUENCE [LARGE SCALE GENOMIC DNA]</scope>
    <source>
        <strain evidence="3 5">MSK.14.54</strain>
    </source>
</reference>
<feature type="transmembrane region" description="Helical" evidence="1">
    <location>
        <begin position="297"/>
        <end position="318"/>
    </location>
</feature>
<keyword evidence="1" id="KW-1133">Transmembrane helix</keyword>
<reference evidence="2 4" key="1">
    <citation type="submission" date="2015-09" db="EMBL/GenBank/DDBJ databases">
        <authorList>
            <consortium name="Pathogen Informatics"/>
        </authorList>
    </citation>
    <scope>NUCLEOTIDE SEQUENCE [LARGE SCALE GENOMIC DNA]</scope>
    <source>
        <strain evidence="2 4">2789STDY5608849</strain>
    </source>
</reference>
<dbReference type="AlphaFoldDB" id="A0A174DTK6"/>
<dbReference type="RefSeq" id="WP_055227568.1">
    <property type="nucleotide sequence ID" value="NZ_CAXSRP010000004.1"/>
</dbReference>
<accession>A0A174DTK6</accession>
<dbReference type="Proteomes" id="UP000095706">
    <property type="component" value="Unassembled WGS sequence"/>
</dbReference>
<dbReference type="GO" id="GO:0016746">
    <property type="term" value="F:acyltransferase activity"/>
    <property type="evidence" value="ECO:0007669"/>
    <property type="project" value="UniProtKB-KW"/>
</dbReference>
<feature type="transmembrane region" description="Helical" evidence="1">
    <location>
        <begin position="12"/>
        <end position="32"/>
    </location>
</feature>
<feature type="transmembrane region" description="Helical" evidence="1">
    <location>
        <begin position="253"/>
        <end position="276"/>
    </location>
</feature>
<name>A0A174DTK6_9FIRM</name>
<protein>
    <submittedName>
        <fullName evidence="3">Acyltransferase</fullName>
    </submittedName>
    <submittedName>
        <fullName evidence="2">Fucose 4-O-acetylase and related acetyltransferases</fullName>
    </submittedName>
</protein>
<keyword evidence="2" id="KW-0808">Transferase</keyword>
<proteinExistence type="predicted"/>
<evidence type="ECO:0000313" key="5">
    <source>
        <dbReference type="Proteomes" id="UP000768180"/>
    </source>
</evidence>
<dbReference type="EMBL" id="JAAITQ010000012">
    <property type="protein sequence ID" value="NSE16402.1"/>
    <property type="molecule type" value="Genomic_DNA"/>
</dbReference>
<evidence type="ECO:0000313" key="2">
    <source>
        <dbReference type="EMBL" id="CUO27456.1"/>
    </source>
</evidence>
<feature type="transmembrane region" description="Helical" evidence="1">
    <location>
        <begin position="343"/>
        <end position="360"/>
    </location>
</feature>
<keyword evidence="5" id="KW-1185">Reference proteome</keyword>
<feature type="transmembrane region" description="Helical" evidence="1">
    <location>
        <begin position="38"/>
        <end position="57"/>
    </location>
</feature>
<feature type="transmembrane region" description="Helical" evidence="1">
    <location>
        <begin position="213"/>
        <end position="233"/>
    </location>
</feature>
<evidence type="ECO:0000256" key="1">
    <source>
        <dbReference type="SAM" id="Phobius"/>
    </source>
</evidence>
<feature type="transmembrane region" description="Helical" evidence="1">
    <location>
        <begin position="157"/>
        <end position="176"/>
    </location>
</feature>